<feature type="transmembrane region" description="Helical" evidence="7">
    <location>
        <begin position="222"/>
        <end position="241"/>
    </location>
</feature>
<evidence type="ECO:0000256" key="3">
    <source>
        <dbReference type="ARBA" id="ARBA00022679"/>
    </source>
</evidence>
<gene>
    <name evidence="7" type="primary">lgt</name>
    <name evidence="8" type="ORF">IAC50_06010</name>
</gene>
<feature type="transmembrane region" description="Helical" evidence="7">
    <location>
        <begin position="90"/>
        <end position="108"/>
    </location>
</feature>
<protein>
    <recommendedName>
        <fullName evidence="7">Phosphatidylglycerol--prolipoprotein diacylglyceryl transferase</fullName>
        <ecNumber evidence="7">2.5.1.145</ecNumber>
    </recommendedName>
</protein>
<dbReference type="PANTHER" id="PTHR30589:SF0">
    <property type="entry name" value="PHOSPHATIDYLGLYCEROL--PROLIPOPROTEIN DIACYLGLYCERYL TRANSFERASE"/>
    <property type="match status" value="1"/>
</dbReference>
<evidence type="ECO:0000313" key="9">
    <source>
        <dbReference type="Proteomes" id="UP000824090"/>
    </source>
</evidence>
<comment type="catalytic activity">
    <reaction evidence="7">
        <text>L-cysteinyl-[prolipoprotein] + a 1,2-diacyl-sn-glycero-3-phospho-(1'-sn-glycerol) = an S-1,2-diacyl-sn-glyceryl-L-cysteinyl-[prolipoprotein] + sn-glycerol 1-phosphate + H(+)</text>
        <dbReference type="Rhea" id="RHEA:56712"/>
        <dbReference type="Rhea" id="RHEA-COMP:14679"/>
        <dbReference type="Rhea" id="RHEA-COMP:14680"/>
        <dbReference type="ChEBI" id="CHEBI:15378"/>
        <dbReference type="ChEBI" id="CHEBI:29950"/>
        <dbReference type="ChEBI" id="CHEBI:57685"/>
        <dbReference type="ChEBI" id="CHEBI:64716"/>
        <dbReference type="ChEBI" id="CHEBI:140658"/>
        <dbReference type="EC" id="2.5.1.145"/>
    </reaction>
</comment>
<evidence type="ECO:0000256" key="6">
    <source>
        <dbReference type="ARBA" id="ARBA00023136"/>
    </source>
</evidence>
<accession>A0A9D1I0B4</accession>
<comment type="pathway">
    <text evidence="7">Protein modification; lipoprotein biosynthesis (diacylglyceryl transfer).</text>
</comment>
<evidence type="ECO:0000256" key="5">
    <source>
        <dbReference type="ARBA" id="ARBA00022989"/>
    </source>
</evidence>
<evidence type="ECO:0000256" key="1">
    <source>
        <dbReference type="ARBA" id="ARBA00007150"/>
    </source>
</evidence>
<dbReference type="EMBL" id="DVMP01000111">
    <property type="protein sequence ID" value="HIU26026.1"/>
    <property type="molecule type" value="Genomic_DNA"/>
</dbReference>
<dbReference type="Proteomes" id="UP000824090">
    <property type="component" value="Unassembled WGS sequence"/>
</dbReference>
<dbReference type="Pfam" id="PF01790">
    <property type="entry name" value="LGT"/>
    <property type="match status" value="1"/>
</dbReference>
<dbReference type="NCBIfam" id="TIGR00544">
    <property type="entry name" value="lgt"/>
    <property type="match status" value="1"/>
</dbReference>
<dbReference type="GO" id="GO:0005886">
    <property type="term" value="C:plasma membrane"/>
    <property type="evidence" value="ECO:0007669"/>
    <property type="project" value="UniProtKB-SubCell"/>
</dbReference>
<feature type="transmembrane region" description="Helical" evidence="7">
    <location>
        <begin position="159"/>
        <end position="180"/>
    </location>
</feature>
<dbReference type="HAMAP" id="MF_01147">
    <property type="entry name" value="Lgt"/>
    <property type="match status" value="1"/>
</dbReference>
<comment type="function">
    <text evidence="7">Catalyzes the transfer of the diacylglyceryl group from phosphatidylglycerol to the sulfhydryl group of the N-terminal cysteine of a prolipoprotein, the first step in the formation of mature lipoproteins.</text>
</comment>
<evidence type="ECO:0000256" key="7">
    <source>
        <dbReference type="HAMAP-Rule" id="MF_01147"/>
    </source>
</evidence>
<comment type="subcellular location">
    <subcellularLocation>
        <location evidence="7">Cell membrane</location>
        <topology evidence="7">Multi-pass membrane protein</topology>
    </subcellularLocation>
</comment>
<comment type="similarity">
    <text evidence="1 7">Belongs to the Lgt family.</text>
</comment>
<dbReference type="InterPro" id="IPR001640">
    <property type="entry name" value="Lgt"/>
</dbReference>
<reference evidence="8" key="2">
    <citation type="journal article" date="2021" name="PeerJ">
        <title>Extensive microbial diversity within the chicken gut microbiome revealed by metagenomics and culture.</title>
        <authorList>
            <person name="Gilroy R."/>
            <person name="Ravi A."/>
            <person name="Getino M."/>
            <person name="Pursley I."/>
            <person name="Horton D.L."/>
            <person name="Alikhan N.F."/>
            <person name="Baker D."/>
            <person name="Gharbi K."/>
            <person name="Hall N."/>
            <person name="Watson M."/>
            <person name="Adriaenssens E.M."/>
            <person name="Foster-Nyarko E."/>
            <person name="Jarju S."/>
            <person name="Secka A."/>
            <person name="Antonio M."/>
            <person name="Oren A."/>
            <person name="Chaudhuri R.R."/>
            <person name="La Ragione R."/>
            <person name="Hildebrand F."/>
            <person name="Pallen M.J."/>
        </authorList>
    </citation>
    <scope>NUCLEOTIDE SEQUENCE</scope>
    <source>
        <strain evidence="8">ChiHcec3-6078</strain>
    </source>
</reference>
<reference evidence="8" key="1">
    <citation type="submission" date="2020-10" db="EMBL/GenBank/DDBJ databases">
        <authorList>
            <person name="Gilroy R."/>
        </authorList>
    </citation>
    <scope>NUCLEOTIDE SEQUENCE</scope>
    <source>
        <strain evidence="8">ChiHcec3-6078</strain>
    </source>
</reference>
<dbReference type="EC" id="2.5.1.145" evidence="7"/>
<keyword evidence="2 7" id="KW-1003">Cell membrane</keyword>
<feature type="binding site" evidence="7">
    <location>
        <position position="133"/>
    </location>
    <ligand>
        <name>a 1,2-diacyl-sn-glycero-3-phospho-(1'-sn-glycerol)</name>
        <dbReference type="ChEBI" id="CHEBI:64716"/>
    </ligand>
</feature>
<dbReference type="AlphaFoldDB" id="A0A9D1I0B4"/>
<dbReference type="PANTHER" id="PTHR30589">
    <property type="entry name" value="PROLIPOPROTEIN DIACYLGLYCERYL TRANSFERASE"/>
    <property type="match status" value="1"/>
</dbReference>
<evidence type="ECO:0000256" key="4">
    <source>
        <dbReference type="ARBA" id="ARBA00022692"/>
    </source>
</evidence>
<dbReference type="GO" id="GO:0042158">
    <property type="term" value="P:lipoprotein biosynthetic process"/>
    <property type="evidence" value="ECO:0007669"/>
    <property type="project" value="UniProtKB-UniRule"/>
</dbReference>
<keyword evidence="5 7" id="KW-1133">Transmembrane helix</keyword>
<dbReference type="GO" id="GO:0008961">
    <property type="term" value="F:phosphatidylglycerol-prolipoprotein diacylglyceryl transferase activity"/>
    <property type="evidence" value="ECO:0007669"/>
    <property type="project" value="UniProtKB-UniRule"/>
</dbReference>
<keyword evidence="4 7" id="KW-0812">Transmembrane</keyword>
<feature type="transmembrane region" description="Helical" evidence="7">
    <location>
        <begin position="16"/>
        <end position="36"/>
    </location>
</feature>
<proteinExistence type="inferred from homology"/>
<evidence type="ECO:0000256" key="2">
    <source>
        <dbReference type="ARBA" id="ARBA00022475"/>
    </source>
</evidence>
<organism evidence="8 9">
    <name type="scientific">Candidatus Allocopromorpha excrementigallinarum</name>
    <dbReference type="NCBI Taxonomy" id="2840742"/>
    <lineage>
        <taxon>Bacteria</taxon>
        <taxon>Bacillati</taxon>
        <taxon>Bacillota</taxon>
        <taxon>Clostridia</taxon>
        <taxon>Eubacteriales</taxon>
        <taxon>Eubacteriaceae</taxon>
        <taxon>Eubacteriaceae incertae sedis</taxon>
        <taxon>Candidatus Allocopromorpha</taxon>
    </lineage>
</organism>
<name>A0A9D1I0B4_9FIRM</name>
<dbReference type="PROSITE" id="PS01311">
    <property type="entry name" value="LGT"/>
    <property type="match status" value="1"/>
</dbReference>
<evidence type="ECO:0000313" key="8">
    <source>
        <dbReference type="EMBL" id="HIU26026.1"/>
    </source>
</evidence>
<comment type="caution">
    <text evidence="8">The sequence shown here is derived from an EMBL/GenBank/DDBJ whole genome shotgun (WGS) entry which is preliminary data.</text>
</comment>
<keyword evidence="8" id="KW-0328">Glycosyltransferase</keyword>
<feature type="transmembrane region" description="Helical" evidence="7">
    <location>
        <begin position="48"/>
        <end position="70"/>
    </location>
</feature>
<keyword evidence="6 7" id="KW-0472">Membrane</keyword>
<sequence length="251" mass="28126">MPVPDPVAFTIFGIDIMWYAVIITAGIIIGVVICYKRAPKHGLTGDQLLNFVIICVPVAIIGARLYYVAFNWDMYAGDILKIINTRSGGLAIHGGLIFAFAAAFLLCLKWKKKPLEVLDLAAPSIALAQAIGRWGNYFNSEAHGGPTDLPWAITVDGQSVHPTFLYESIWCFLLFLFLIFIDNRRKFPGQTFLLYAMLYSVERFFVEWLRTDSLMIGPFKQAQVLSAAVIIACAAAYFILYRKSVRKDNEK</sequence>
<keyword evidence="3 7" id="KW-0808">Transferase</keyword>